<dbReference type="Gene3D" id="3.40.50.300">
    <property type="entry name" value="P-loop containing nucleotide triphosphate hydrolases"/>
    <property type="match status" value="1"/>
</dbReference>
<dbReference type="AlphaFoldDB" id="A0A6V7S3V2"/>
<reference evidence="1 2" key="1">
    <citation type="submission" date="2020-08" db="EMBL/GenBank/DDBJ databases">
        <authorList>
            <person name="Ramaprasad A."/>
        </authorList>
    </citation>
    <scope>NUCLEOTIDE SEQUENCE [LARGE SCALE GENOMIC DNA]</scope>
</reference>
<dbReference type="SUPFAM" id="SSF52540">
    <property type="entry name" value="P-loop containing nucleoside triphosphate hydrolases"/>
    <property type="match status" value="1"/>
</dbReference>
<organism evidence="1 2">
    <name type="scientific">Plasmodium vinckei brucechwatti</name>
    <dbReference type="NCBI Taxonomy" id="119398"/>
    <lineage>
        <taxon>Eukaryota</taxon>
        <taxon>Sar</taxon>
        <taxon>Alveolata</taxon>
        <taxon>Apicomplexa</taxon>
        <taxon>Aconoidasida</taxon>
        <taxon>Haemosporida</taxon>
        <taxon>Plasmodiidae</taxon>
        <taxon>Plasmodium</taxon>
        <taxon>Plasmodium (Vinckeia)</taxon>
    </lineage>
</organism>
<accession>A0A6V7S3V2</accession>
<dbReference type="EMBL" id="LR865386">
    <property type="protein sequence ID" value="CAD2090513.1"/>
    <property type="molecule type" value="Genomic_DNA"/>
</dbReference>
<dbReference type="VEuPathDB" id="PlasmoDB:PVBDA_0803220"/>
<evidence type="ECO:0000313" key="1">
    <source>
        <dbReference type="EMBL" id="CAD2090513.1"/>
    </source>
</evidence>
<keyword evidence="1" id="KW-0808">Transferase</keyword>
<dbReference type="InterPro" id="IPR027417">
    <property type="entry name" value="P-loop_NTPase"/>
</dbReference>
<evidence type="ECO:0000313" key="2">
    <source>
        <dbReference type="Proteomes" id="UP000515550"/>
    </source>
</evidence>
<gene>
    <name evidence="1" type="ORF">PVBDA_0803220</name>
</gene>
<keyword evidence="1" id="KW-0418">Kinase</keyword>
<dbReference type="GO" id="GO:0016301">
    <property type="term" value="F:kinase activity"/>
    <property type="evidence" value="ECO:0007669"/>
    <property type="project" value="UniProtKB-KW"/>
</dbReference>
<name>A0A6V7S3V2_PLAVN</name>
<protein>
    <submittedName>
        <fullName evidence="1">Adenylate kinase-like protein 2, putative</fullName>
    </submittedName>
</protein>
<dbReference type="Proteomes" id="UP000515550">
    <property type="component" value="Chromosome PVBDA_08"/>
</dbReference>
<proteinExistence type="predicted"/>
<sequence>METLLDSETLKKYEEETNEYINKKNVEKLFDIIAKNVLINKPDNVYLYIYNNIYSFLLNKIFIIGPPSLKITSTISSAIATSFDYYHFNASHLVSSYISSNGNNTQDTPSNQILINDDIICSAVKKHITNLDAKQKRGYVVEDFPKTNLQANSCLQYLPSHVFILIADEEYIYEKYEEENNIKIVLDSNNQVYDEQSNLFEIKEIDTHPLKEKVKEYLRSITGVLEVIGNNKKVINLRDVDEKDVIDQIMSMVAKNKDEWESLFSDDISDNDKDKE</sequence>